<sequence length="341" mass="36178">MRIEDARAAASDWLAANAGTIDGFAGAYLSGSAAYLDAGASLGTGSDVDVMVVVDGDLPEHKLGKFTHDGVLLEVTWLPSADFADAATVLASYHLAHAFSRDGILADPSGRLTRLRDLVAARFASPESVRARRDSAATAVARGIGAVDVGAPLADRLMPWMFPTGVTCHVLLVAALRNPTVRLRYLAARETLAAHGMRDRYEELLAQLGADSLTAARVAEHVDALAVTFDAAASVSRTPFPFSSDISAAARPIAIDASRELVARGDHREAVFWIAATFARCHQILAADAPEHHLRRLPAFEALAEDLGVPDGPALAARIARTQAYLPEVAEMSEKIIRDVT</sequence>
<dbReference type="RefSeq" id="WP_184791212.1">
    <property type="nucleotide sequence ID" value="NZ_BONT01000010.1"/>
</dbReference>
<organism evidence="1 2">
    <name type="scientific">Phytomonospora endophytica</name>
    <dbReference type="NCBI Taxonomy" id="714109"/>
    <lineage>
        <taxon>Bacteria</taxon>
        <taxon>Bacillati</taxon>
        <taxon>Actinomycetota</taxon>
        <taxon>Actinomycetes</taxon>
        <taxon>Micromonosporales</taxon>
        <taxon>Micromonosporaceae</taxon>
        <taxon>Phytomonospora</taxon>
    </lineage>
</organism>
<dbReference type="EMBL" id="JACHGT010000016">
    <property type="protein sequence ID" value="MBB6038420.1"/>
    <property type="molecule type" value="Genomic_DNA"/>
</dbReference>
<proteinExistence type="predicted"/>
<gene>
    <name evidence="1" type="ORF">HNR73_006303</name>
</gene>
<name>A0A841G2R3_9ACTN</name>
<protein>
    <recommendedName>
        <fullName evidence="3">Polymerase nucleotidyl transferase domain-containing protein</fullName>
    </recommendedName>
</protein>
<dbReference type="AlphaFoldDB" id="A0A841G2R3"/>
<evidence type="ECO:0000313" key="2">
    <source>
        <dbReference type="Proteomes" id="UP000548476"/>
    </source>
</evidence>
<evidence type="ECO:0000313" key="1">
    <source>
        <dbReference type="EMBL" id="MBB6038420.1"/>
    </source>
</evidence>
<dbReference type="Proteomes" id="UP000548476">
    <property type="component" value="Unassembled WGS sequence"/>
</dbReference>
<accession>A0A841G2R3</accession>
<keyword evidence="2" id="KW-1185">Reference proteome</keyword>
<evidence type="ECO:0008006" key="3">
    <source>
        <dbReference type="Google" id="ProtNLM"/>
    </source>
</evidence>
<reference evidence="1 2" key="1">
    <citation type="submission" date="2020-08" db="EMBL/GenBank/DDBJ databases">
        <title>Genomic Encyclopedia of Type Strains, Phase IV (KMG-IV): sequencing the most valuable type-strain genomes for metagenomic binning, comparative biology and taxonomic classification.</title>
        <authorList>
            <person name="Goeker M."/>
        </authorList>
    </citation>
    <scope>NUCLEOTIDE SEQUENCE [LARGE SCALE GENOMIC DNA]</scope>
    <source>
        <strain evidence="1 2">YIM 65646</strain>
    </source>
</reference>
<comment type="caution">
    <text evidence="1">The sequence shown here is derived from an EMBL/GenBank/DDBJ whole genome shotgun (WGS) entry which is preliminary data.</text>
</comment>